<dbReference type="InterPro" id="IPR021109">
    <property type="entry name" value="Peptidase_aspartic_dom_sf"/>
</dbReference>
<dbReference type="GO" id="GO:0004190">
    <property type="term" value="F:aspartic-type endopeptidase activity"/>
    <property type="evidence" value="ECO:0007669"/>
    <property type="project" value="InterPro"/>
</dbReference>
<name>A0A1G1V393_9BACT</name>
<dbReference type="CDD" id="cd00303">
    <property type="entry name" value="retropepsin_like"/>
    <property type="match status" value="1"/>
</dbReference>
<dbReference type="EMBL" id="MHBW01000004">
    <property type="protein sequence ID" value="OGY09844.1"/>
    <property type="molecule type" value="Genomic_DNA"/>
</dbReference>
<dbReference type="STRING" id="1797513.A2782_03605"/>
<dbReference type="InterPro" id="IPR001995">
    <property type="entry name" value="Peptidase_A2_cat"/>
</dbReference>
<evidence type="ECO:0000259" key="2">
    <source>
        <dbReference type="PROSITE" id="PS50175"/>
    </source>
</evidence>
<dbReference type="PROSITE" id="PS50175">
    <property type="entry name" value="ASP_PROT_RETROV"/>
    <property type="match status" value="1"/>
</dbReference>
<dbReference type="SUPFAM" id="SSF50630">
    <property type="entry name" value="Acid proteases"/>
    <property type="match status" value="1"/>
</dbReference>
<feature type="domain" description="Peptidase A2" evidence="2">
    <location>
        <begin position="34"/>
        <end position="113"/>
    </location>
</feature>
<accession>A0A1G1V393</accession>
<dbReference type="Gene3D" id="2.40.70.10">
    <property type="entry name" value="Acid Proteases"/>
    <property type="match status" value="1"/>
</dbReference>
<evidence type="ECO:0000256" key="1">
    <source>
        <dbReference type="ARBA" id="ARBA00022801"/>
    </source>
</evidence>
<gene>
    <name evidence="3" type="ORF">A2782_03605</name>
</gene>
<proteinExistence type="predicted"/>
<keyword evidence="1" id="KW-0378">Hydrolase</keyword>
<sequence length="137" mass="15377">MRFPYLLFPGHISPIPRPLVPVRYKYKNSQTGIVMALLDSGADYSFASLRVALELGVNLKGVKPKSIAGFGGSKTECFPKQILVEIGGRDILLTVYFGGSLPQEFLSVLGQETLFDSAKISFERYKQSFRVEWKKRK</sequence>
<dbReference type="Proteomes" id="UP000177967">
    <property type="component" value="Unassembled WGS sequence"/>
</dbReference>
<evidence type="ECO:0000313" key="3">
    <source>
        <dbReference type="EMBL" id="OGY09844.1"/>
    </source>
</evidence>
<protein>
    <recommendedName>
        <fullName evidence="2">Peptidase A2 domain-containing protein</fullName>
    </recommendedName>
</protein>
<evidence type="ECO:0000313" key="4">
    <source>
        <dbReference type="Proteomes" id="UP000177967"/>
    </source>
</evidence>
<comment type="caution">
    <text evidence="3">The sequence shown here is derived from an EMBL/GenBank/DDBJ whole genome shotgun (WGS) entry which is preliminary data.</text>
</comment>
<organism evidence="3 4">
    <name type="scientific">Candidatus Blackburnbacteria bacterium RIFCSPHIGHO2_01_FULL_43_15b</name>
    <dbReference type="NCBI Taxonomy" id="1797513"/>
    <lineage>
        <taxon>Bacteria</taxon>
        <taxon>Candidatus Blackburniibacteriota</taxon>
    </lineage>
</organism>
<dbReference type="AlphaFoldDB" id="A0A1G1V393"/>
<reference evidence="3 4" key="1">
    <citation type="journal article" date="2016" name="Nat. Commun.">
        <title>Thousands of microbial genomes shed light on interconnected biogeochemical processes in an aquifer system.</title>
        <authorList>
            <person name="Anantharaman K."/>
            <person name="Brown C.T."/>
            <person name="Hug L.A."/>
            <person name="Sharon I."/>
            <person name="Castelle C.J."/>
            <person name="Probst A.J."/>
            <person name="Thomas B.C."/>
            <person name="Singh A."/>
            <person name="Wilkins M.J."/>
            <person name="Karaoz U."/>
            <person name="Brodie E.L."/>
            <person name="Williams K.H."/>
            <person name="Hubbard S.S."/>
            <person name="Banfield J.F."/>
        </authorList>
    </citation>
    <scope>NUCLEOTIDE SEQUENCE [LARGE SCALE GENOMIC DNA]</scope>
</reference>
<dbReference type="GO" id="GO:0006508">
    <property type="term" value="P:proteolysis"/>
    <property type="evidence" value="ECO:0007669"/>
    <property type="project" value="InterPro"/>
</dbReference>